<feature type="transmembrane region" description="Helical" evidence="6">
    <location>
        <begin position="146"/>
        <end position="167"/>
    </location>
</feature>
<sequence>MSVLFSYFVLGISLAAPIGPINAAQIDKGIKNGFLHSWLIGIGSIVADFIYMLVVYLGVVNFLHTPFMKTFLWIFGAFILLYTGIESLLNSGKIQQVRDSKDASYLKTFLTGFLMSISSPLTILFWLGIYGSVLAETVNAYDHKHLIIYSATMFAGLLVWDVSMAALSSSFRRFLTNKLLIFISLLSGFSLIGFGVYFGWQAIKILFHL</sequence>
<evidence type="ECO:0000256" key="2">
    <source>
        <dbReference type="ARBA" id="ARBA00022475"/>
    </source>
</evidence>
<keyword evidence="4 6" id="KW-1133">Transmembrane helix</keyword>
<evidence type="ECO:0000313" key="7">
    <source>
        <dbReference type="EMBL" id="MFD2682164.1"/>
    </source>
</evidence>
<proteinExistence type="predicted"/>
<dbReference type="Pfam" id="PF01810">
    <property type="entry name" value="LysE"/>
    <property type="match status" value="1"/>
</dbReference>
<dbReference type="RefSeq" id="WP_071412267.1">
    <property type="nucleotide sequence ID" value="NZ_JBHUMF010000031.1"/>
</dbReference>
<feature type="transmembrane region" description="Helical" evidence="6">
    <location>
        <begin position="179"/>
        <end position="200"/>
    </location>
</feature>
<dbReference type="InterPro" id="IPR001123">
    <property type="entry name" value="LeuE-type"/>
</dbReference>
<feature type="transmembrane region" description="Helical" evidence="6">
    <location>
        <begin position="71"/>
        <end position="89"/>
    </location>
</feature>
<accession>A0ABW5RW19</accession>
<evidence type="ECO:0000256" key="5">
    <source>
        <dbReference type="ARBA" id="ARBA00023136"/>
    </source>
</evidence>
<comment type="caution">
    <text evidence="7">The sequence shown here is derived from an EMBL/GenBank/DDBJ whole genome shotgun (WGS) entry which is preliminary data.</text>
</comment>
<keyword evidence="2" id="KW-1003">Cell membrane</keyword>
<keyword evidence="5 6" id="KW-0472">Membrane</keyword>
<comment type="subcellular location">
    <subcellularLocation>
        <location evidence="1">Cell membrane</location>
        <topology evidence="1">Multi-pass membrane protein</topology>
    </subcellularLocation>
</comment>
<evidence type="ECO:0000256" key="4">
    <source>
        <dbReference type="ARBA" id="ARBA00022989"/>
    </source>
</evidence>
<evidence type="ECO:0000256" key="3">
    <source>
        <dbReference type="ARBA" id="ARBA00022692"/>
    </source>
</evidence>
<evidence type="ECO:0000313" key="8">
    <source>
        <dbReference type="Proteomes" id="UP001597506"/>
    </source>
</evidence>
<dbReference type="PANTHER" id="PTHR30086:SF6">
    <property type="entry name" value="AMINO ACID EFFLUX PROTEIN YCGF-RELATED"/>
    <property type="match status" value="1"/>
</dbReference>
<reference evidence="8" key="1">
    <citation type="journal article" date="2019" name="Int. J. Syst. Evol. Microbiol.">
        <title>The Global Catalogue of Microorganisms (GCM) 10K type strain sequencing project: providing services to taxonomists for standard genome sequencing and annotation.</title>
        <authorList>
            <consortium name="The Broad Institute Genomics Platform"/>
            <consortium name="The Broad Institute Genome Sequencing Center for Infectious Disease"/>
            <person name="Wu L."/>
            <person name="Ma J."/>
        </authorList>
    </citation>
    <scope>NUCLEOTIDE SEQUENCE [LARGE SCALE GENOMIC DNA]</scope>
    <source>
        <strain evidence="8">KCTC 3913</strain>
    </source>
</reference>
<dbReference type="PANTHER" id="PTHR30086">
    <property type="entry name" value="ARGININE EXPORTER PROTEIN ARGO"/>
    <property type="match status" value="1"/>
</dbReference>
<dbReference type="Proteomes" id="UP001597506">
    <property type="component" value="Unassembled WGS sequence"/>
</dbReference>
<evidence type="ECO:0000256" key="1">
    <source>
        <dbReference type="ARBA" id="ARBA00004651"/>
    </source>
</evidence>
<feature type="transmembrane region" description="Helical" evidence="6">
    <location>
        <begin position="39"/>
        <end position="59"/>
    </location>
</feature>
<gene>
    <name evidence="7" type="ORF">ACFSUL_15600</name>
</gene>
<feature type="transmembrane region" description="Helical" evidence="6">
    <location>
        <begin position="109"/>
        <end position="134"/>
    </location>
</feature>
<evidence type="ECO:0000256" key="6">
    <source>
        <dbReference type="SAM" id="Phobius"/>
    </source>
</evidence>
<organism evidence="7 8">
    <name type="scientific">Bacillus seohaeanensis</name>
    <dbReference type="NCBI Taxonomy" id="284580"/>
    <lineage>
        <taxon>Bacteria</taxon>
        <taxon>Bacillati</taxon>
        <taxon>Bacillota</taxon>
        <taxon>Bacilli</taxon>
        <taxon>Bacillales</taxon>
        <taxon>Bacillaceae</taxon>
        <taxon>Bacillus</taxon>
    </lineage>
</organism>
<name>A0ABW5RW19_9BACI</name>
<keyword evidence="3 6" id="KW-0812">Transmembrane</keyword>
<keyword evidence="8" id="KW-1185">Reference proteome</keyword>
<protein>
    <submittedName>
        <fullName evidence="7">LysE family transporter</fullName>
    </submittedName>
</protein>
<dbReference type="EMBL" id="JBHUMF010000031">
    <property type="protein sequence ID" value="MFD2682164.1"/>
    <property type="molecule type" value="Genomic_DNA"/>
</dbReference>